<gene>
    <name evidence="2" type="ordered locus">Marky_0739</name>
</gene>
<dbReference type="PANTHER" id="PTHR43245:SF23">
    <property type="entry name" value="NAD(P)-BINDING DOMAIN-CONTAINING PROTEIN"/>
    <property type="match status" value="1"/>
</dbReference>
<dbReference type="RefSeq" id="WP_013703541.1">
    <property type="nucleotide sequence ID" value="NC_015387.1"/>
</dbReference>
<proteinExistence type="predicted"/>
<dbReference type="InterPro" id="IPR001509">
    <property type="entry name" value="Epimerase_deHydtase"/>
</dbReference>
<dbReference type="STRING" id="869210.Marky_0739"/>
<dbReference type="CDD" id="cd08946">
    <property type="entry name" value="SDR_e"/>
    <property type="match status" value="1"/>
</dbReference>
<accession>F2NM19</accession>
<name>F2NM19_MARHT</name>
<evidence type="ECO:0000259" key="1">
    <source>
        <dbReference type="Pfam" id="PF01370"/>
    </source>
</evidence>
<dbReference type="Pfam" id="PF01370">
    <property type="entry name" value="Epimerase"/>
    <property type="match status" value="1"/>
</dbReference>
<dbReference type="OrthoDB" id="9811743at2"/>
<evidence type="ECO:0000313" key="3">
    <source>
        <dbReference type="Proteomes" id="UP000007030"/>
    </source>
</evidence>
<protein>
    <submittedName>
        <fullName evidence="2">NAD-dependent epimerase/dehydratase</fullName>
    </submittedName>
</protein>
<dbReference type="eggNOG" id="COG0451">
    <property type="taxonomic scope" value="Bacteria"/>
</dbReference>
<dbReference type="KEGG" id="mhd:Marky_0739"/>
<dbReference type="InterPro" id="IPR050177">
    <property type="entry name" value="Lipid_A_modif_metabolic_enz"/>
</dbReference>
<keyword evidence="3" id="KW-1185">Reference proteome</keyword>
<dbReference type="EMBL" id="CP002630">
    <property type="protein sequence ID" value="AEB11489.1"/>
    <property type="molecule type" value="Genomic_DNA"/>
</dbReference>
<dbReference type="PANTHER" id="PTHR43245">
    <property type="entry name" value="BIFUNCTIONAL POLYMYXIN RESISTANCE PROTEIN ARNA"/>
    <property type="match status" value="1"/>
</dbReference>
<evidence type="ECO:0000313" key="2">
    <source>
        <dbReference type="EMBL" id="AEB11489.1"/>
    </source>
</evidence>
<dbReference type="AlphaFoldDB" id="F2NM19"/>
<feature type="domain" description="NAD-dependent epimerase/dehydratase" evidence="1">
    <location>
        <begin position="3"/>
        <end position="235"/>
    </location>
</feature>
<dbReference type="InterPro" id="IPR036291">
    <property type="entry name" value="NAD(P)-bd_dom_sf"/>
</dbReference>
<dbReference type="HOGENOM" id="CLU_007383_1_0_0"/>
<sequence>MRVLVTGHHGYIGSVLVPMLQAAGHEVVGLDAYYFEGCTLGEEPPEVPALRLDVRDVTPEHLEGFDAVIHLAALSNDPLGDLRPECTYQVNYEATAHLARCAKQAGVPRFLYSSSCSLYGASDDGFLTEEAPFRPVTPYGHSKILAEQALARLADETFSPTYLRNATAYGASPRLRGDLVVNNLVGYAVTTGEVLIKSDGTPWRPLVHVEDIARAFLAVLHAPRERVHNEAFNVGRTEENYQIREVAEIVQQAVPGSRVRFAEGAGPDKRNYRVDCSKIQRVLPEYRPQWTVAEGVAQLRDAYQANRLTLEVFTSARFLRIKRVLELQRAGLLDADLRWRVKSPEVKEVKP</sequence>
<dbReference type="Proteomes" id="UP000007030">
    <property type="component" value="Chromosome"/>
</dbReference>
<dbReference type="Gene3D" id="3.40.50.720">
    <property type="entry name" value="NAD(P)-binding Rossmann-like Domain"/>
    <property type="match status" value="1"/>
</dbReference>
<dbReference type="SUPFAM" id="SSF51735">
    <property type="entry name" value="NAD(P)-binding Rossmann-fold domains"/>
    <property type="match status" value="1"/>
</dbReference>
<reference evidence="2 3" key="1">
    <citation type="journal article" date="2012" name="Stand. Genomic Sci.">
        <title>Complete genome sequence of the aerobic, heterotroph Marinithermus hydrothermalis type strain (T1(T)) from a deep-sea hydrothermal vent chimney.</title>
        <authorList>
            <person name="Copeland A."/>
            <person name="Gu W."/>
            <person name="Yasawong M."/>
            <person name="Lapidus A."/>
            <person name="Lucas S."/>
            <person name="Deshpande S."/>
            <person name="Pagani I."/>
            <person name="Tapia R."/>
            <person name="Cheng J.F."/>
            <person name="Goodwin L.A."/>
            <person name="Pitluck S."/>
            <person name="Liolios K."/>
            <person name="Ivanova N."/>
            <person name="Mavromatis K."/>
            <person name="Mikhailova N."/>
            <person name="Pati A."/>
            <person name="Chen A."/>
            <person name="Palaniappan K."/>
            <person name="Land M."/>
            <person name="Pan C."/>
            <person name="Brambilla E.M."/>
            <person name="Rohde M."/>
            <person name="Tindall B.J."/>
            <person name="Sikorski J."/>
            <person name="Goker M."/>
            <person name="Detter J.C."/>
            <person name="Bristow J."/>
            <person name="Eisen J.A."/>
            <person name="Markowitz V."/>
            <person name="Hugenholtz P."/>
            <person name="Kyrpides N.C."/>
            <person name="Klenk H.P."/>
            <person name="Woyke T."/>
        </authorList>
    </citation>
    <scope>NUCLEOTIDE SEQUENCE [LARGE SCALE GENOMIC DNA]</scope>
    <source>
        <strain evidence="3">DSM 14884 / JCM 11576 / T1</strain>
    </source>
</reference>
<organism evidence="2 3">
    <name type="scientific">Marinithermus hydrothermalis (strain DSM 14884 / JCM 11576 / T1)</name>
    <dbReference type="NCBI Taxonomy" id="869210"/>
    <lineage>
        <taxon>Bacteria</taxon>
        <taxon>Thermotogati</taxon>
        <taxon>Deinococcota</taxon>
        <taxon>Deinococci</taxon>
        <taxon>Thermales</taxon>
        <taxon>Thermaceae</taxon>
        <taxon>Marinithermus</taxon>
    </lineage>
</organism>